<sequence length="487" mass="56686">MTTKSIVYRPPETDSEDDYDGFYFGDELTSSPKQYFMIKDEEEELRNAVYGGDLMRIKENISKLNFDVNSPLKGGYTLLLYVCKEGFYEIVEYLVLEKKANVNKQVDSITPLMQACDCKNKSSFVVDKICNLLLQHGAVINVSDKYGTTPFMLACKNGHTNIVRLMIKDVSFDAVDNQGCTPIFYAIEHNHGEIVKILIDAGVNYTKANSKGYTPRQAAQFHGFYDLLQFLPIENDDGYLVPSQFLTYRTLCDYIPRIFLRSECPEYFQEVHDILLSINMEKYLEYFAKERVPLSKFLCLDDKDLEKLGIQFPLFRMKILKGLLDFHLHPWSKKSLSRLNKSSKDNFCEVLMITADHLQHLITINASLRFVRRHLEQNLLGPLEDEHIQIMFRNLENYRSTIKALKNTTTYLASFSPDKNPLYIDYNEYLAERKRSRIKWYFKYTTIVIGISVFILFKGNVRSTKSERSELLMNFKSTLKMLQKLIQ</sequence>
<dbReference type="EnsemblMetazoa" id="GPAI028945-RA">
    <property type="protein sequence ID" value="GPAI028945-PA"/>
    <property type="gene ID" value="GPAI028945"/>
</dbReference>
<evidence type="ECO:0000256" key="1">
    <source>
        <dbReference type="PROSITE-ProRule" id="PRU00023"/>
    </source>
</evidence>
<dbReference type="Gene3D" id="1.25.40.20">
    <property type="entry name" value="Ankyrin repeat-containing domain"/>
    <property type="match status" value="2"/>
</dbReference>
<feature type="repeat" description="ANK" evidence="1">
    <location>
        <begin position="146"/>
        <end position="168"/>
    </location>
</feature>
<dbReference type="Pfam" id="PF13606">
    <property type="entry name" value="Ank_3"/>
    <property type="match status" value="1"/>
</dbReference>
<dbReference type="SUPFAM" id="SSF47769">
    <property type="entry name" value="SAM/Pointed domain"/>
    <property type="match status" value="1"/>
</dbReference>
<proteinExistence type="predicted"/>
<dbReference type="PANTHER" id="PTHR24157:SF3">
    <property type="entry name" value="ANKYRIN REPEAT, SAM AND BASIC LEUCINE ZIPPER DOMAIN-CONTAINING PROTEIN 1"/>
    <property type="match status" value="1"/>
</dbReference>
<dbReference type="Pfam" id="PF00536">
    <property type="entry name" value="SAM_1"/>
    <property type="match status" value="1"/>
</dbReference>
<keyword evidence="1" id="KW-0040">ANK repeat</keyword>
<reference evidence="5" key="1">
    <citation type="submission" date="2014-03" db="EMBL/GenBank/DDBJ databases">
        <authorList>
            <person name="Aksoy S."/>
            <person name="Warren W."/>
            <person name="Wilson R.K."/>
        </authorList>
    </citation>
    <scope>NUCLEOTIDE SEQUENCE [LARGE SCALE GENOMIC DNA]</scope>
    <source>
        <strain evidence="5">IAEA</strain>
    </source>
</reference>
<feature type="transmembrane region" description="Helical" evidence="2">
    <location>
        <begin position="440"/>
        <end position="457"/>
    </location>
</feature>
<dbReference type="PROSITE" id="PS50105">
    <property type="entry name" value="SAM_DOMAIN"/>
    <property type="match status" value="1"/>
</dbReference>
<accession>A0A1A9ZYJ3</accession>
<reference evidence="4" key="2">
    <citation type="submission" date="2020-05" db="UniProtKB">
        <authorList>
            <consortium name="EnsemblMetazoa"/>
        </authorList>
    </citation>
    <scope>IDENTIFICATION</scope>
    <source>
        <strain evidence="4">IAEA</strain>
    </source>
</reference>
<dbReference type="Gene3D" id="1.10.150.50">
    <property type="entry name" value="Transcription Factor, Ets-1"/>
    <property type="match status" value="1"/>
</dbReference>
<dbReference type="InterPro" id="IPR013761">
    <property type="entry name" value="SAM/pointed_sf"/>
</dbReference>
<dbReference type="PANTHER" id="PTHR24157">
    <property type="entry name" value="ANKYRIN REPEAT, SAM AND BASIC LEUCINE ZIPPER DOMAIN-CONTAINING PROTEIN 1"/>
    <property type="match status" value="1"/>
</dbReference>
<dbReference type="PROSITE" id="PS50088">
    <property type="entry name" value="ANK_REPEAT"/>
    <property type="match status" value="2"/>
</dbReference>
<evidence type="ECO:0000313" key="4">
    <source>
        <dbReference type="EnsemblMetazoa" id="GPAI028945-PA"/>
    </source>
</evidence>
<feature type="domain" description="SAM" evidence="3">
    <location>
        <begin position="266"/>
        <end position="329"/>
    </location>
</feature>
<evidence type="ECO:0000259" key="3">
    <source>
        <dbReference type="PROSITE" id="PS50105"/>
    </source>
</evidence>
<dbReference type="InterPro" id="IPR036770">
    <property type="entry name" value="Ankyrin_rpt-contain_sf"/>
</dbReference>
<evidence type="ECO:0000313" key="5">
    <source>
        <dbReference type="Proteomes" id="UP000092445"/>
    </source>
</evidence>
<dbReference type="SMART" id="SM00454">
    <property type="entry name" value="SAM"/>
    <property type="match status" value="1"/>
</dbReference>
<dbReference type="AlphaFoldDB" id="A0A1A9ZYJ3"/>
<dbReference type="SMART" id="SM00248">
    <property type="entry name" value="ANK"/>
    <property type="match status" value="4"/>
</dbReference>
<dbReference type="Proteomes" id="UP000092445">
    <property type="component" value="Unassembled WGS sequence"/>
</dbReference>
<dbReference type="Pfam" id="PF12796">
    <property type="entry name" value="Ank_2"/>
    <property type="match status" value="1"/>
</dbReference>
<dbReference type="InterPro" id="IPR001660">
    <property type="entry name" value="SAM"/>
</dbReference>
<organism evidence="4 5">
    <name type="scientific">Glossina pallidipes</name>
    <name type="common">Tsetse fly</name>
    <dbReference type="NCBI Taxonomy" id="7398"/>
    <lineage>
        <taxon>Eukaryota</taxon>
        <taxon>Metazoa</taxon>
        <taxon>Ecdysozoa</taxon>
        <taxon>Arthropoda</taxon>
        <taxon>Hexapoda</taxon>
        <taxon>Insecta</taxon>
        <taxon>Pterygota</taxon>
        <taxon>Neoptera</taxon>
        <taxon>Endopterygota</taxon>
        <taxon>Diptera</taxon>
        <taxon>Brachycera</taxon>
        <taxon>Muscomorpha</taxon>
        <taxon>Hippoboscoidea</taxon>
        <taxon>Glossinidae</taxon>
        <taxon>Glossina</taxon>
    </lineage>
</organism>
<keyword evidence="5" id="KW-1185">Reference proteome</keyword>
<keyword evidence="2" id="KW-0472">Membrane</keyword>
<keyword evidence="2" id="KW-0812">Transmembrane</keyword>
<dbReference type="CDD" id="cd09487">
    <property type="entry name" value="SAM_superfamily"/>
    <property type="match status" value="1"/>
</dbReference>
<dbReference type="VEuPathDB" id="VectorBase:GPAI028945"/>
<feature type="repeat" description="ANK" evidence="1">
    <location>
        <begin position="178"/>
        <end position="210"/>
    </location>
</feature>
<dbReference type="InterPro" id="IPR002110">
    <property type="entry name" value="Ankyrin_rpt"/>
</dbReference>
<evidence type="ECO:0000256" key="2">
    <source>
        <dbReference type="SAM" id="Phobius"/>
    </source>
</evidence>
<dbReference type="STRING" id="7398.A0A1A9ZYJ3"/>
<keyword evidence="2" id="KW-1133">Transmembrane helix</keyword>
<dbReference type="PROSITE" id="PS50297">
    <property type="entry name" value="ANK_REP_REGION"/>
    <property type="match status" value="2"/>
</dbReference>
<name>A0A1A9ZYJ3_GLOPL</name>
<dbReference type="GO" id="GO:0071546">
    <property type="term" value="C:pi-body"/>
    <property type="evidence" value="ECO:0007669"/>
    <property type="project" value="TreeGrafter"/>
</dbReference>
<dbReference type="SUPFAM" id="SSF48403">
    <property type="entry name" value="Ankyrin repeat"/>
    <property type="match status" value="1"/>
</dbReference>
<protein>
    <recommendedName>
        <fullName evidence="3">SAM domain-containing protein</fullName>
    </recommendedName>
</protein>